<evidence type="ECO:0000313" key="2">
    <source>
        <dbReference type="Proteomes" id="UP000634136"/>
    </source>
</evidence>
<protein>
    <submittedName>
        <fullName evidence="1">AAA-ATPase</fullName>
    </submittedName>
</protein>
<reference evidence="1" key="1">
    <citation type="submission" date="2020-09" db="EMBL/GenBank/DDBJ databases">
        <title>Genome-Enabled Discovery of Anthraquinone Biosynthesis in Senna tora.</title>
        <authorList>
            <person name="Kang S.-H."/>
            <person name="Pandey R.P."/>
            <person name="Lee C.-M."/>
            <person name="Sim J.-S."/>
            <person name="Jeong J.-T."/>
            <person name="Choi B.-S."/>
            <person name="Jung M."/>
            <person name="Ginzburg D."/>
            <person name="Zhao K."/>
            <person name="Won S.Y."/>
            <person name="Oh T.-J."/>
            <person name="Yu Y."/>
            <person name="Kim N.-H."/>
            <person name="Lee O.R."/>
            <person name="Lee T.-H."/>
            <person name="Bashyal P."/>
            <person name="Kim T.-S."/>
            <person name="Lee W.-H."/>
            <person name="Kawkins C."/>
            <person name="Kim C.-K."/>
            <person name="Kim J.S."/>
            <person name="Ahn B.O."/>
            <person name="Rhee S.Y."/>
            <person name="Sohng J.K."/>
        </authorList>
    </citation>
    <scope>NUCLEOTIDE SEQUENCE</scope>
    <source>
        <tissue evidence="1">Leaf</tissue>
    </source>
</reference>
<comment type="caution">
    <text evidence="1">The sequence shown here is derived from an EMBL/GenBank/DDBJ whole genome shotgun (WGS) entry which is preliminary data.</text>
</comment>
<name>A0A834U024_9FABA</name>
<dbReference type="Proteomes" id="UP000634136">
    <property type="component" value="Unassembled WGS sequence"/>
</dbReference>
<gene>
    <name evidence="1" type="ORF">G2W53_018158</name>
</gene>
<dbReference type="AlphaFoldDB" id="A0A834U024"/>
<evidence type="ECO:0000313" key="1">
    <source>
        <dbReference type="EMBL" id="KAF7826994.1"/>
    </source>
</evidence>
<keyword evidence="2" id="KW-1185">Reference proteome</keyword>
<organism evidence="1 2">
    <name type="scientific">Senna tora</name>
    <dbReference type="NCBI Taxonomy" id="362788"/>
    <lineage>
        <taxon>Eukaryota</taxon>
        <taxon>Viridiplantae</taxon>
        <taxon>Streptophyta</taxon>
        <taxon>Embryophyta</taxon>
        <taxon>Tracheophyta</taxon>
        <taxon>Spermatophyta</taxon>
        <taxon>Magnoliopsida</taxon>
        <taxon>eudicotyledons</taxon>
        <taxon>Gunneridae</taxon>
        <taxon>Pentapetalae</taxon>
        <taxon>rosids</taxon>
        <taxon>fabids</taxon>
        <taxon>Fabales</taxon>
        <taxon>Fabaceae</taxon>
        <taxon>Caesalpinioideae</taxon>
        <taxon>Cassia clade</taxon>
        <taxon>Senna</taxon>
    </lineage>
</organism>
<dbReference type="OrthoDB" id="10641435at2759"/>
<accession>A0A834U024</accession>
<sequence>MQTKLVCHELALFVELAPNSSPAFHLSRANHLLCGDMWQSVNLDHPATFDTLAMDLDAKKGTWRM</sequence>
<proteinExistence type="predicted"/>
<dbReference type="EMBL" id="JAAIUW010000006">
    <property type="protein sequence ID" value="KAF7826994.1"/>
    <property type="molecule type" value="Genomic_DNA"/>
</dbReference>